<sequence length="83" mass="9887">MNKNDLEIKLKNLGIEENDYNLGEKPIRDLEIGLMKEVNEWKVYQSLEKGEINIIDTFDNESDACELLLKYLVMRKNKKERNR</sequence>
<keyword evidence="2" id="KW-1185">Reference proteome</keyword>
<evidence type="ECO:0000313" key="1">
    <source>
        <dbReference type="EMBL" id="MBN3544322.1"/>
    </source>
</evidence>
<proteinExistence type="predicted"/>
<comment type="caution">
    <text evidence="1">The sequence shown here is derived from an EMBL/GenBank/DDBJ whole genome shotgun (WGS) entry which is preliminary data.</text>
</comment>
<name>A0ABS2ZAP2_9BACL</name>
<accession>A0ABS2ZAP2</accession>
<dbReference type="EMBL" id="JAFHKS010000041">
    <property type="protein sequence ID" value="MBN3544322.1"/>
    <property type="molecule type" value="Genomic_DNA"/>
</dbReference>
<dbReference type="Proteomes" id="UP001319060">
    <property type="component" value="Unassembled WGS sequence"/>
</dbReference>
<reference evidence="1 2" key="1">
    <citation type="submission" date="2021-01" db="EMBL/GenBank/DDBJ databases">
        <title>Genome Sequencing of Type Strains.</title>
        <authorList>
            <person name="Lemaire J.F."/>
            <person name="Inderbitzin P."/>
            <person name="Collins S.B."/>
            <person name="Wespe N."/>
            <person name="Knight-Connoni V."/>
        </authorList>
    </citation>
    <scope>NUCLEOTIDE SEQUENCE [LARGE SCALE GENOMIC DNA]</scope>
    <source>
        <strain evidence="1 2">DSM 14730</strain>
    </source>
</reference>
<protein>
    <submittedName>
        <fullName evidence="1">Uncharacterized protein</fullName>
    </submittedName>
</protein>
<evidence type="ECO:0000313" key="2">
    <source>
        <dbReference type="Proteomes" id="UP001319060"/>
    </source>
</evidence>
<gene>
    <name evidence="1" type="ORF">JYA64_03330</name>
</gene>
<organism evidence="1 2">
    <name type="scientific">Fictibacillus barbaricus</name>
    <dbReference type="NCBI Taxonomy" id="182136"/>
    <lineage>
        <taxon>Bacteria</taxon>
        <taxon>Bacillati</taxon>
        <taxon>Bacillota</taxon>
        <taxon>Bacilli</taxon>
        <taxon>Bacillales</taxon>
        <taxon>Fictibacillaceae</taxon>
        <taxon>Fictibacillus</taxon>
    </lineage>
</organism>